<dbReference type="InterPro" id="IPR025916">
    <property type="entry name" value="YdjO"/>
</dbReference>
<proteinExistence type="predicted"/>
<dbReference type="EMBL" id="LNQN01000001">
    <property type="protein sequence ID" value="KSU84733.1"/>
    <property type="molecule type" value="Genomic_DNA"/>
</dbReference>
<dbReference type="Proteomes" id="UP000054099">
    <property type="component" value="Unassembled WGS sequence"/>
</dbReference>
<sequence length="61" mass="7127">MAFFSKNPIEPVPDVETKVWACENEECTCWMRADYSLKETPDCPICKSKMTLEIRMLPELK</sequence>
<organism evidence="1 2">
    <name type="scientific">Fictibacillus enclensis</name>
    <dbReference type="NCBI Taxonomy" id="1017270"/>
    <lineage>
        <taxon>Bacteria</taxon>
        <taxon>Bacillati</taxon>
        <taxon>Bacillota</taxon>
        <taxon>Bacilli</taxon>
        <taxon>Bacillales</taxon>
        <taxon>Fictibacillaceae</taxon>
        <taxon>Fictibacillus</taxon>
    </lineage>
</organism>
<comment type="caution">
    <text evidence="1">The sequence shown here is derived from an EMBL/GenBank/DDBJ whole genome shotgun (WGS) entry which is preliminary data.</text>
</comment>
<dbReference type="AlphaFoldDB" id="A0A0V8JCQ8"/>
<evidence type="ECO:0000313" key="1">
    <source>
        <dbReference type="EMBL" id="KSU84733.1"/>
    </source>
</evidence>
<dbReference type="OrthoDB" id="1955171at2"/>
<name>A0A0V8JCQ8_9BACL</name>
<protein>
    <submittedName>
        <fullName evidence="1">Cold-shock protein</fullName>
    </submittedName>
</protein>
<dbReference type="Pfam" id="PF14169">
    <property type="entry name" value="YdjO"/>
    <property type="match status" value="1"/>
</dbReference>
<keyword evidence="2" id="KW-1185">Reference proteome</keyword>
<gene>
    <name evidence="1" type="ORF">AS030_04155</name>
</gene>
<evidence type="ECO:0000313" key="2">
    <source>
        <dbReference type="Proteomes" id="UP000054099"/>
    </source>
</evidence>
<accession>A0A0V8JCQ8</accession>
<reference evidence="1 2" key="1">
    <citation type="journal article" date="2014" name="Antonie Van Leeuwenhoek">
        <title>Fictibacillus enclensis sp. nov., isolated from marine sediment.</title>
        <authorList>
            <person name="Dastager S.G."/>
            <person name="Mawlankar R."/>
            <person name="Srinivasan K."/>
            <person name="Tang S.K."/>
            <person name="Lee J.C."/>
            <person name="Ramana V.V."/>
            <person name="Shouche Y.S."/>
        </authorList>
    </citation>
    <scope>NUCLEOTIDE SEQUENCE [LARGE SCALE GENOMIC DNA]</scope>
    <source>
        <strain evidence="1 2">NIO-1003</strain>
    </source>
</reference>
<dbReference type="RefSeq" id="WP_061968729.1">
    <property type="nucleotide sequence ID" value="NZ_FMAV01000001.1"/>
</dbReference>